<evidence type="ECO:0000256" key="2">
    <source>
        <dbReference type="ARBA" id="ARBA00022692"/>
    </source>
</evidence>
<evidence type="ECO:0000313" key="12">
    <source>
        <dbReference type="Proteomes" id="UP000235145"/>
    </source>
</evidence>
<evidence type="ECO:0000256" key="6">
    <source>
        <dbReference type="ARBA" id="ARBA00023136"/>
    </source>
</evidence>
<evidence type="ECO:0000256" key="3">
    <source>
        <dbReference type="ARBA" id="ARBA00022737"/>
    </source>
</evidence>
<evidence type="ECO:0000256" key="1">
    <source>
        <dbReference type="ARBA" id="ARBA00004141"/>
    </source>
</evidence>
<keyword evidence="2 9" id="KW-0812">Transmembrane</keyword>
<dbReference type="PROSITE" id="PS50088">
    <property type="entry name" value="ANK_REPEAT"/>
    <property type="match status" value="2"/>
</dbReference>
<evidence type="ECO:0000313" key="11">
    <source>
        <dbReference type="EMBL" id="KAJ0227591.1"/>
    </source>
</evidence>
<dbReference type="SMART" id="SM00248">
    <property type="entry name" value="ANK"/>
    <property type="match status" value="5"/>
</dbReference>
<feature type="domain" description="PGG" evidence="10">
    <location>
        <begin position="295"/>
        <end position="408"/>
    </location>
</feature>
<feature type="repeat" description="ANK" evidence="7">
    <location>
        <begin position="137"/>
        <end position="159"/>
    </location>
</feature>
<dbReference type="PANTHER" id="PTHR24186:SF56">
    <property type="entry name" value="PGG DOMAIN-CONTAINING PROTEIN"/>
    <property type="match status" value="1"/>
</dbReference>
<feature type="transmembrane region" description="Helical" evidence="9">
    <location>
        <begin position="357"/>
        <end position="378"/>
    </location>
</feature>
<keyword evidence="4 9" id="KW-1133">Transmembrane helix</keyword>
<dbReference type="InterPro" id="IPR002110">
    <property type="entry name" value="Ankyrin_rpt"/>
</dbReference>
<gene>
    <name evidence="11" type="ORF">LSAT_V11C100033570</name>
</gene>
<dbReference type="OrthoDB" id="674805at2759"/>
<comment type="caution">
    <text evidence="11">The sequence shown here is derived from an EMBL/GenBank/DDBJ whole genome shotgun (WGS) entry which is preliminary data.</text>
</comment>
<dbReference type="Gene3D" id="1.25.40.20">
    <property type="entry name" value="Ankyrin repeat-containing domain"/>
    <property type="match status" value="2"/>
</dbReference>
<reference evidence="11 12" key="1">
    <citation type="journal article" date="2017" name="Nat. Commun.">
        <title>Genome assembly with in vitro proximity ligation data and whole-genome triplication in lettuce.</title>
        <authorList>
            <person name="Reyes-Chin-Wo S."/>
            <person name="Wang Z."/>
            <person name="Yang X."/>
            <person name="Kozik A."/>
            <person name="Arikit S."/>
            <person name="Song C."/>
            <person name="Xia L."/>
            <person name="Froenicke L."/>
            <person name="Lavelle D.O."/>
            <person name="Truco M.J."/>
            <person name="Xia R."/>
            <person name="Zhu S."/>
            <person name="Xu C."/>
            <person name="Xu H."/>
            <person name="Xu X."/>
            <person name="Cox K."/>
            <person name="Korf I."/>
            <person name="Meyers B.C."/>
            <person name="Michelmore R.W."/>
        </authorList>
    </citation>
    <scope>NUCLEOTIDE SEQUENCE [LARGE SCALE GENOMIC DNA]</scope>
    <source>
        <strain evidence="12">cv. Salinas</strain>
        <tissue evidence="11">Seedlings</tissue>
    </source>
</reference>
<evidence type="ECO:0000256" key="7">
    <source>
        <dbReference type="PROSITE-ProRule" id="PRU00023"/>
    </source>
</evidence>
<keyword evidence="6 9" id="KW-0472">Membrane</keyword>
<comment type="subcellular location">
    <subcellularLocation>
        <location evidence="1">Membrane</location>
        <topology evidence="1">Multi-pass membrane protein</topology>
    </subcellularLocation>
</comment>
<sequence length="463" mass="51608">MNRRLIQAACSGDVDYLVKEIDNNPFTLHAVALEGGETLLHIACFAGHVNFAAAVIKMRQEHCRELNQDGFSPLHIAAACGHVDIVKELLNVDFGLCLIKGKNRKIPLHLAVIKGKTDVVTELLFASCDSVECVTAQNETPLHLAVKNNQFESFQVLIQYLKQVKKEYLLNAKDYKVNTILHLAVSRNQYEVVNFLLNGQVISMETIELNSLNKGGLTPLDMLRRFQSEDADDIEECLLQAGAIKSEDLQSTENPQQEERPNLRNTIRANPPSPARQLVNDFFKYNPVRDSPVEVRNALLMIVVLITAATYQPAVTPPGGTWQDNSTPSIRNNTISSATATKPHTAGEDIMGSNKPIAYTIFMFANSLGFYTSIHMMYILTAAFPLRLEFNFLIIALVTSYSTCMGTMLQKGFLTYAFIGISVALLIIIQFRTVVFGKYLLGPRNVSPYTVQETDRAHTMDIY</sequence>
<dbReference type="Pfam" id="PF12796">
    <property type="entry name" value="Ank_2"/>
    <property type="match status" value="2"/>
</dbReference>
<dbReference type="Pfam" id="PF13962">
    <property type="entry name" value="PGG"/>
    <property type="match status" value="1"/>
</dbReference>
<evidence type="ECO:0000256" key="9">
    <source>
        <dbReference type="SAM" id="Phobius"/>
    </source>
</evidence>
<proteinExistence type="predicted"/>
<organism evidence="11 12">
    <name type="scientific">Lactuca sativa</name>
    <name type="common">Garden lettuce</name>
    <dbReference type="NCBI Taxonomy" id="4236"/>
    <lineage>
        <taxon>Eukaryota</taxon>
        <taxon>Viridiplantae</taxon>
        <taxon>Streptophyta</taxon>
        <taxon>Embryophyta</taxon>
        <taxon>Tracheophyta</taxon>
        <taxon>Spermatophyta</taxon>
        <taxon>Magnoliopsida</taxon>
        <taxon>eudicotyledons</taxon>
        <taxon>Gunneridae</taxon>
        <taxon>Pentapetalae</taxon>
        <taxon>asterids</taxon>
        <taxon>campanulids</taxon>
        <taxon>Asterales</taxon>
        <taxon>Asteraceae</taxon>
        <taxon>Cichorioideae</taxon>
        <taxon>Cichorieae</taxon>
        <taxon>Lactucinae</taxon>
        <taxon>Lactuca</taxon>
    </lineage>
</organism>
<accession>A0A9R1WRX4</accession>
<name>A0A9R1WRX4_LACSA</name>
<dbReference type="SUPFAM" id="SSF48403">
    <property type="entry name" value="Ankyrin repeat"/>
    <property type="match status" value="1"/>
</dbReference>
<protein>
    <recommendedName>
        <fullName evidence="10">PGG domain-containing protein</fullName>
    </recommendedName>
</protein>
<keyword evidence="12" id="KW-1185">Reference proteome</keyword>
<feature type="transmembrane region" description="Helical" evidence="9">
    <location>
        <begin position="298"/>
        <end position="315"/>
    </location>
</feature>
<dbReference type="EMBL" id="NBSK02000001">
    <property type="protein sequence ID" value="KAJ0227591.1"/>
    <property type="molecule type" value="Genomic_DNA"/>
</dbReference>
<feature type="transmembrane region" description="Helical" evidence="9">
    <location>
        <begin position="390"/>
        <end position="409"/>
    </location>
</feature>
<keyword evidence="5 7" id="KW-0040">ANK repeat</keyword>
<dbReference type="InterPro" id="IPR036770">
    <property type="entry name" value="Ankyrin_rpt-contain_sf"/>
</dbReference>
<dbReference type="Gramene" id="rna-gnl|WGS:NBSK|LSAT_1X84001_mrna">
    <property type="protein sequence ID" value="cds-PLY78544.1"/>
    <property type="gene ID" value="gene-LSAT_1X84001"/>
</dbReference>
<dbReference type="PANTHER" id="PTHR24186">
    <property type="entry name" value="PROTEIN PHOSPHATASE 1 REGULATORY SUBUNIT"/>
    <property type="match status" value="1"/>
</dbReference>
<evidence type="ECO:0000256" key="4">
    <source>
        <dbReference type="ARBA" id="ARBA00022989"/>
    </source>
</evidence>
<dbReference type="Proteomes" id="UP000235145">
    <property type="component" value="Unassembled WGS sequence"/>
</dbReference>
<dbReference type="InterPro" id="IPR026961">
    <property type="entry name" value="PGG_dom"/>
</dbReference>
<keyword evidence="3" id="KW-0677">Repeat</keyword>
<dbReference type="PROSITE" id="PS50297">
    <property type="entry name" value="ANK_REP_REGION"/>
    <property type="match status" value="2"/>
</dbReference>
<evidence type="ECO:0000256" key="8">
    <source>
        <dbReference type="SAM" id="MobiDB-lite"/>
    </source>
</evidence>
<feature type="transmembrane region" description="Helical" evidence="9">
    <location>
        <begin position="415"/>
        <end position="435"/>
    </location>
</feature>
<evidence type="ECO:0000259" key="10">
    <source>
        <dbReference type="Pfam" id="PF13962"/>
    </source>
</evidence>
<evidence type="ECO:0000256" key="5">
    <source>
        <dbReference type="ARBA" id="ARBA00023043"/>
    </source>
</evidence>
<feature type="repeat" description="ANK" evidence="7">
    <location>
        <begin position="69"/>
        <end position="91"/>
    </location>
</feature>
<dbReference type="AlphaFoldDB" id="A0A9R1WRX4"/>
<feature type="region of interest" description="Disordered" evidence="8">
    <location>
        <begin position="245"/>
        <end position="271"/>
    </location>
</feature>
<dbReference type="GO" id="GO:0016020">
    <property type="term" value="C:membrane"/>
    <property type="evidence" value="ECO:0007669"/>
    <property type="project" value="UniProtKB-SubCell"/>
</dbReference>